<dbReference type="GO" id="GO:0006422">
    <property type="term" value="P:aspartyl-tRNA aminoacylation"/>
    <property type="evidence" value="ECO:0007669"/>
    <property type="project" value="TreeGrafter"/>
</dbReference>
<reference evidence="10" key="1">
    <citation type="submission" date="2016-06" db="UniProtKB">
        <authorList>
            <consortium name="WormBaseParasite"/>
        </authorList>
    </citation>
    <scope>IDENTIFICATION</scope>
</reference>
<dbReference type="OrthoDB" id="439710at2759"/>
<dbReference type="AlphaFoldDB" id="A0A183EDJ3"/>
<keyword evidence="9" id="KW-1185">Reference proteome</keyword>
<accession>A0A183EDJ3</accession>
<evidence type="ECO:0000313" key="8">
    <source>
        <dbReference type="EMBL" id="VDN33002.1"/>
    </source>
</evidence>
<evidence type="ECO:0000313" key="10">
    <source>
        <dbReference type="WBParaSite" id="GPUH_0001905901-mRNA-1"/>
    </source>
</evidence>
<dbReference type="InterPro" id="IPR004364">
    <property type="entry name" value="Aa-tRNA-synt_II"/>
</dbReference>
<keyword evidence="2" id="KW-0436">Ligase</keyword>
<name>A0A183EDJ3_9BILA</name>
<keyword evidence="3" id="KW-0547">Nucleotide-binding</keyword>
<feature type="domain" description="Aminoacyl-tRNA synthetase class II (D/K/N)" evidence="7">
    <location>
        <begin position="33"/>
        <end position="154"/>
    </location>
</feature>
<evidence type="ECO:0000256" key="4">
    <source>
        <dbReference type="ARBA" id="ARBA00022840"/>
    </source>
</evidence>
<dbReference type="GO" id="GO:0005524">
    <property type="term" value="F:ATP binding"/>
    <property type="evidence" value="ECO:0007669"/>
    <property type="project" value="UniProtKB-KW"/>
</dbReference>
<dbReference type="GO" id="GO:0004815">
    <property type="term" value="F:aspartate-tRNA ligase activity"/>
    <property type="evidence" value="ECO:0007669"/>
    <property type="project" value="TreeGrafter"/>
</dbReference>
<dbReference type="SUPFAM" id="SSF55681">
    <property type="entry name" value="Class II aaRS and biotin synthetases"/>
    <property type="match status" value="1"/>
</dbReference>
<evidence type="ECO:0000259" key="7">
    <source>
        <dbReference type="Pfam" id="PF00152"/>
    </source>
</evidence>
<dbReference type="WBParaSite" id="GPUH_0001905901-mRNA-1">
    <property type="protein sequence ID" value="GPUH_0001905901-mRNA-1"/>
    <property type="gene ID" value="GPUH_0001905901"/>
</dbReference>
<dbReference type="PRINTS" id="PR01042">
    <property type="entry name" value="TRNASYNTHASP"/>
</dbReference>
<keyword evidence="4" id="KW-0067">ATP-binding</keyword>
<evidence type="ECO:0000256" key="1">
    <source>
        <dbReference type="ARBA" id="ARBA00006303"/>
    </source>
</evidence>
<protein>
    <submittedName>
        <fullName evidence="10">tRNA-synt_2 domain-containing protein</fullName>
    </submittedName>
</protein>
<dbReference type="EMBL" id="UYRT01087793">
    <property type="protein sequence ID" value="VDN33002.1"/>
    <property type="molecule type" value="Genomic_DNA"/>
</dbReference>
<sequence>MVLFMWGDDAGVKWTLGQLRHLIGQAMHLRAQPRMEFVWITHFPLFIMNTNGRLECAHHPFTAPVPDDLPLLYSPDKLLTITAQHYDLVLNGVELGGGSIRIHKEDIQRHVLTNILGESPIDLDHMLVALSYGAPPHGGFAIGLDRYMALLVGRGDSSVPIREFPERLSAL</sequence>
<keyword evidence="6" id="KW-0030">Aminoacyl-tRNA synthetase</keyword>
<dbReference type="Proteomes" id="UP000271098">
    <property type="component" value="Unassembled WGS sequence"/>
</dbReference>
<evidence type="ECO:0000256" key="2">
    <source>
        <dbReference type="ARBA" id="ARBA00022598"/>
    </source>
</evidence>
<evidence type="ECO:0000256" key="6">
    <source>
        <dbReference type="ARBA" id="ARBA00023146"/>
    </source>
</evidence>
<dbReference type="PANTHER" id="PTHR22594:SF5">
    <property type="entry name" value="ASPARTATE--TRNA LIGASE, MITOCHONDRIAL"/>
    <property type="match status" value="1"/>
</dbReference>
<dbReference type="InterPro" id="IPR004115">
    <property type="entry name" value="GAD-like_sf"/>
</dbReference>
<reference evidence="8 9" key="2">
    <citation type="submission" date="2018-11" db="EMBL/GenBank/DDBJ databases">
        <authorList>
            <consortium name="Pathogen Informatics"/>
        </authorList>
    </citation>
    <scope>NUCLEOTIDE SEQUENCE [LARGE SCALE GENOMIC DNA]</scope>
</reference>
<dbReference type="InterPro" id="IPR002312">
    <property type="entry name" value="Asp/Asn-tRNA-synth_IIb"/>
</dbReference>
<dbReference type="InterPro" id="IPR045864">
    <property type="entry name" value="aa-tRNA-synth_II/BPL/LPL"/>
</dbReference>
<dbReference type="Gene3D" id="3.30.930.10">
    <property type="entry name" value="Bira Bifunctional Protein, Domain 2"/>
    <property type="match status" value="1"/>
</dbReference>
<dbReference type="Gene3D" id="3.30.1360.30">
    <property type="entry name" value="GAD-like domain"/>
    <property type="match status" value="1"/>
</dbReference>
<gene>
    <name evidence="8" type="ORF">GPUH_LOCUS19031</name>
</gene>
<evidence type="ECO:0000313" key="9">
    <source>
        <dbReference type="Proteomes" id="UP000271098"/>
    </source>
</evidence>
<keyword evidence="5" id="KW-0648">Protein biosynthesis</keyword>
<dbReference type="PANTHER" id="PTHR22594">
    <property type="entry name" value="ASPARTYL/LYSYL-TRNA SYNTHETASE"/>
    <property type="match status" value="1"/>
</dbReference>
<proteinExistence type="inferred from homology"/>
<evidence type="ECO:0000256" key="3">
    <source>
        <dbReference type="ARBA" id="ARBA00022741"/>
    </source>
</evidence>
<dbReference type="GO" id="GO:0005739">
    <property type="term" value="C:mitochondrion"/>
    <property type="evidence" value="ECO:0007669"/>
    <property type="project" value="TreeGrafter"/>
</dbReference>
<dbReference type="Pfam" id="PF00152">
    <property type="entry name" value="tRNA-synt_2"/>
    <property type="match status" value="1"/>
</dbReference>
<organism evidence="10">
    <name type="scientific">Gongylonema pulchrum</name>
    <dbReference type="NCBI Taxonomy" id="637853"/>
    <lineage>
        <taxon>Eukaryota</taxon>
        <taxon>Metazoa</taxon>
        <taxon>Ecdysozoa</taxon>
        <taxon>Nematoda</taxon>
        <taxon>Chromadorea</taxon>
        <taxon>Rhabditida</taxon>
        <taxon>Spirurina</taxon>
        <taxon>Spiruromorpha</taxon>
        <taxon>Spiruroidea</taxon>
        <taxon>Gongylonematidae</taxon>
        <taxon>Gongylonema</taxon>
    </lineage>
</organism>
<evidence type="ECO:0000256" key="5">
    <source>
        <dbReference type="ARBA" id="ARBA00022917"/>
    </source>
</evidence>
<comment type="similarity">
    <text evidence="1">Belongs to the class-II aminoacyl-tRNA synthetase family. Type 1 subfamily.</text>
</comment>